<evidence type="ECO:0000313" key="1">
    <source>
        <dbReference type="EMBL" id="JAH07837.1"/>
    </source>
</evidence>
<name>A0A0E9PUA5_ANGAN</name>
<sequence length="60" mass="6969">MKQCFFKKMIIIKITRSTYVLKKHSGEVMQSFVVACMCPKQRKGAMQEKSDNTSVNIFYS</sequence>
<reference evidence="1" key="2">
    <citation type="journal article" date="2015" name="Fish Shellfish Immunol.">
        <title>Early steps in the European eel (Anguilla anguilla)-Vibrio vulnificus interaction in the gills: Role of the RtxA13 toxin.</title>
        <authorList>
            <person name="Callol A."/>
            <person name="Pajuelo D."/>
            <person name="Ebbesson L."/>
            <person name="Teles M."/>
            <person name="MacKenzie S."/>
            <person name="Amaro C."/>
        </authorList>
    </citation>
    <scope>NUCLEOTIDE SEQUENCE</scope>
</reference>
<organism evidence="1">
    <name type="scientific">Anguilla anguilla</name>
    <name type="common">European freshwater eel</name>
    <name type="synonym">Muraena anguilla</name>
    <dbReference type="NCBI Taxonomy" id="7936"/>
    <lineage>
        <taxon>Eukaryota</taxon>
        <taxon>Metazoa</taxon>
        <taxon>Chordata</taxon>
        <taxon>Craniata</taxon>
        <taxon>Vertebrata</taxon>
        <taxon>Euteleostomi</taxon>
        <taxon>Actinopterygii</taxon>
        <taxon>Neopterygii</taxon>
        <taxon>Teleostei</taxon>
        <taxon>Anguilliformes</taxon>
        <taxon>Anguillidae</taxon>
        <taxon>Anguilla</taxon>
    </lineage>
</organism>
<protein>
    <submittedName>
        <fullName evidence="1">Uncharacterized protein</fullName>
    </submittedName>
</protein>
<accession>A0A0E9PUA5</accession>
<dbReference type="AlphaFoldDB" id="A0A0E9PUA5"/>
<proteinExistence type="predicted"/>
<reference evidence="1" key="1">
    <citation type="submission" date="2014-11" db="EMBL/GenBank/DDBJ databases">
        <authorList>
            <person name="Amaro Gonzalez C."/>
        </authorList>
    </citation>
    <scope>NUCLEOTIDE SEQUENCE</scope>
</reference>
<dbReference type="EMBL" id="GBXM01100740">
    <property type="protein sequence ID" value="JAH07837.1"/>
    <property type="molecule type" value="Transcribed_RNA"/>
</dbReference>